<dbReference type="FunFam" id="4.10.280.10:FF:000012">
    <property type="entry name" value="hairy/enhancer-of-split related with YRPW motif protein 1"/>
    <property type="match status" value="1"/>
</dbReference>
<dbReference type="GO" id="GO:0032502">
    <property type="term" value="P:developmental process"/>
    <property type="evidence" value="ECO:0007669"/>
    <property type="project" value="UniProtKB-ARBA"/>
</dbReference>
<evidence type="ECO:0000313" key="11">
    <source>
        <dbReference type="Proteomes" id="UP000749559"/>
    </source>
</evidence>
<dbReference type="GO" id="GO:0046983">
    <property type="term" value="F:protein dimerization activity"/>
    <property type="evidence" value="ECO:0007669"/>
    <property type="project" value="InterPro"/>
</dbReference>
<evidence type="ECO:0000256" key="8">
    <source>
        <dbReference type="ARBA" id="ARBA00023242"/>
    </source>
</evidence>
<evidence type="ECO:0000256" key="9">
    <source>
        <dbReference type="ARBA" id="ARBA00038262"/>
    </source>
</evidence>
<organism evidence="10 11">
    <name type="scientific">Owenia fusiformis</name>
    <name type="common">Polychaete worm</name>
    <dbReference type="NCBI Taxonomy" id="6347"/>
    <lineage>
        <taxon>Eukaryota</taxon>
        <taxon>Metazoa</taxon>
        <taxon>Spiralia</taxon>
        <taxon>Lophotrochozoa</taxon>
        <taxon>Annelida</taxon>
        <taxon>Polychaeta</taxon>
        <taxon>Sedentaria</taxon>
        <taxon>Canalipalpata</taxon>
        <taxon>Sabellida</taxon>
        <taxon>Oweniida</taxon>
        <taxon>Oweniidae</taxon>
        <taxon>Owenia</taxon>
    </lineage>
</organism>
<evidence type="ECO:0000256" key="2">
    <source>
        <dbReference type="ARBA" id="ARBA00022473"/>
    </source>
</evidence>
<sequence>MVASMKRSYSDTEDDVFSEADGLGSPSQSCQISDRKKRRGIIEKRRRDRINNSLAELRRLVPTAFEKQGSAKLEKAEILQMTVDHLKHLHSKAYNYHDPHSLSMDYRVIGFRECAAEVARYMVTAEGMDIQDPLRLRMMSHLQCYSAQREAACKLQQSAGSASWNLQASGLNSQYNTNTGSIGPMSLQHTQSDTNLAMSMSSHMPHVAAPHCSSTLTTVSCHDPRSTLSQNNNNEMTNLNLRLPTTGGSVTPQMSGTVSSTNISPHVPLLPTLPHGAGQVNTQLPGYSMPMLSPNGTHSNYSMANSMSSISQQHAANTAKPYRPWGGPEVAY</sequence>
<dbReference type="EMBL" id="CAIIXF020000001">
    <property type="protein sequence ID" value="CAH1776079.1"/>
    <property type="molecule type" value="Genomic_DNA"/>
</dbReference>
<evidence type="ECO:0000313" key="10">
    <source>
        <dbReference type="EMBL" id="CAH1776079.1"/>
    </source>
</evidence>
<keyword evidence="5" id="KW-0805">Transcription regulation</keyword>
<dbReference type="InterPro" id="IPR050370">
    <property type="entry name" value="HES_HEY"/>
</dbReference>
<dbReference type="GO" id="GO:0003677">
    <property type="term" value="F:DNA binding"/>
    <property type="evidence" value="ECO:0007669"/>
    <property type="project" value="UniProtKB-KW"/>
</dbReference>
<evidence type="ECO:0000256" key="3">
    <source>
        <dbReference type="ARBA" id="ARBA00022491"/>
    </source>
</evidence>
<proteinExistence type="inferred from homology"/>
<keyword evidence="7" id="KW-0804">Transcription</keyword>
<dbReference type="PANTHER" id="PTHR10985">
    <property type="entry name" value="BASIC HELIX-LOOP-HELIX TRANSCRIPTION FACTOR, HES-RELATED"/>
    <property type="match status" value="1"/>
</dbReference>
<dbReference type="InterPro" id="IPR011598">
    <property type="entry name" value="bHLH_dom"/>
</dbReference>
<keyword evidence="4" id="KW-0914">Notch signaling pathway</keyword>
<dbReference type="PROSITE" id="PS51054">
    <property type="entry name" value="ORANGE"/>
    <property type="match status" value="1"/>
</dbReference>
<dbReference type="SMART" id="SM00511">
    <property type="entry name" value="ORANGE"/>
    <property type="match status" value="1"/>
</dbReference>
<dbReference type="InterPro" id="IPR036638">
    <property type="entry name" value="HLH_DNA-bd_sf"/>
</dbReference>
<dbReference type="CDD" id="cd11407">
    <property type="entry name" value="bHLH-O_HERP"/>
    <property type="match status" value="1"/>
</dbReference>
<dbReference type="GO" id="GO:0007219">
    <property type="term" value="P:Notch signaling pathway"/>
    <property type="evidence" value="ECO:0007669"/>
    <property type="project" value="UniProtKB-KW"/>
</dbReference>
<keyword evidence="8" id="KW-0539">Nucleus</keyword>
<dbReference type="SUPFAM" id="SSF158457">
    <property type="entry name" value="Orange domain-like"/>
    <property type="match status" value="1"/>
</dbReference>
<comment type="similarity">
    <text evidence="9">Belongs to the HEY family.</text>
</comment>
<name>A0A8J1TR62_OWEFU</name>
<dbReference type="Gene3D" id="4.10.280.10">
    <property type="entry name" value="Helix-loop-helix DNA-binding domain"/>
    <property type="match status" value="1"/>
</dbReference>
<evidence type="ECO:0000256" key="4">
    <source>
        <dbReference type="ARBA" id="ARBA00022976"/>
    </source>
</evidence>
<protein>
    <submittedName>
        <fullName evidence="10">Uncharacterized protein</fullName>
    </submittedName>
</protein>
<reference evidence="10" key="1">
    <citation type="submission" date="2022-03" db="EMBL/GenBank/DDBJ databases">
        <authorList>
            <person name="Martin C."/>
        </authorList>
    </citation>
    <scope>NUCLEOTIDE SEQUENCE</scope>
</reference>
<dbReference type="GO" id="GO:0006355">
    <property type="term" value="P:regulation of DNA-templated transcription"/>
    <property type="evidence" value="ECO:0007669"/>
    <property type="project" value="InterPro"/>
</dbReference>
<comment type="caution">
    <text evidence="10">The sequence shown here is derived from an EMBL/GenBank/DDBJ whole genome shotgun (WGS) entry which is preliminary data.</text>
</comment>
<dbReference type="GO" id="GO:0005634">
    <property type="term" value="C:nucleus"/>
    <property type="evidence" value="ECO:0007669"/>
    <property type="project" value="UniProtKB-SubCell"/>
</dbReference>
<comment type="subcellular location">
    <subcellularLocation>
        <location evidence="1">Nucleus</location>
    </subcellularLocation>
</comment>
<keyword evidence="6" id="KW-0238">DNA-binding</keyword>
<dbReference type="Pfam" id="PF07527">
    <property type="entry name" value="Hairy_orange"/>
    <property type="match status" value="1"/>
</dbReference>
<dbReference type="InterPro" id="IPR003650">
    <property type="entry name" value="Orange_dom"/>
</dbReference>
<keyword evidence="3" id="KW-0678">Repressor</keyword>
<dbReference type="Pfam" id="PF00010">
    <property type="entry name" value="HLH"/>
    <property type="match status" value="1"/>
</dbReference>
<dbReference type="Proteomes" id="UP000749559">
    <property type="component" value="Unassembled WGS sequence"/>
</dbReference>
<dbReference type="AlphaFoldDB" id="A0A8J1TR62"/>
<keyword evidence="11" id="KW-1185">Reference proteome</keyword>
<dbReference type="SMART" id="SM00353">
    <property type="entry name" value="HLH"/>
    <property type="match status" value="1"/>
</dbReference>
<dbReference type="OrthoDB" id="6371181at2759"/>
<gene>
    <name evidence="10" type="ORF">OFUS_LOCUS3296</name>
</gene>
<evidence type="ECO:0000256" key="1">
    <source>
        <dbReference type="ARBA" id="ARBA00004123"/>
    </source>
</evidence>
<evidence type="ECO:0000256" key="7">
    <source>
        <dbReference type="ARBA" id="ARBA00023163"/>
    </source>
</evidence>
<dbReference type="Gene3D" id="6.10.250.980">
    <property type="match status" value="1"/>
</dbReference>
<evidence type="ECO:0000256" key="5">
    <source>
        <dbReference type="ARBA" id="ARBA00023015"/>
    </source>
</evidence>
<dbReference type="SUPFAM" id="SSF47459">
    <property type="entry name" value="HLH, helix-loop-helix DNA-binding domain"/>
    <property type="match status" value="1"/>
</dbReference>
<accession>A0A8J1TR62</accession>
<evidence type="ECO:0000256" key="6">
    <source>
        <dbReference type="ARBA" id="ARBA00023125"/>
    </source>
</evidence>
<keyword evidence="2" id="KW-0217">Developmental protein</keyword>
<dbReference type="PROSITE" id="PS50888">
    <property type="entry name" value="BHLH"/>
    <property type="match status" value="1"/>
</dbReference>